<reference evidence="8" key="1">
    <citation type="submission" date="2019-11" db="EMBL/GenBank/DDBJ databases">
        <title>Genome sequence of Heliorestis convoluta strain HH, an alkaliphilic and minimalistic phototrophic bacterium from a soda lake in Egypt.</title>
        <authorList>
            <person name="Dewey E.D."/>
            <person name="Stokes L.M."/>
            <person name="Burchell B.M."/>
            <person name="Shaffer K.N."/>
            <person name="Huntington A.M."/>
            <person name="Baker J.M."/>
            <person name="Nadendla S."/>
            <person name="Giglio M.G."/>
            <person name="Touchman J.W."/>
            <person name="Blankenship R.E."/>
            <person name="Madigan M.T."/>
            <person name="Sattley W.M."/>
        </authorList>
    </citation>
    <scope>NUCLEOTIDE SEQUENCE [LARGE SCALE GENOMIC DNA]</scope>
    <source>
        <strain evidence="8">HH</strain>
    </source>
</reference>
<sequence length="567" mass="62344">MLTSIRVKLFLPIIVLVLLFSAIMGNQIMNLNQNYNMVQNLHQISFVTLHKSDELKLNVVQVQQWLTDISATRAAEGFDDGFLEAEEHAEYVRQLITELKELAPSKELELNSILHAFEPYYETGKIMAQAYIDGGPEKGNLFMEEFDTVALEINDKVDLFKADIDVEVEKNVEAIEKATKKVTYILSLSLAIGILVSIFTWLYISKSIIAPVKHVLSRVEDIADSNGDLTQQIKVNHNDEIGSLAHAVNRMQKTFGLIISRIKQESQSVNAIVQDSNHHILDLSAQIDNISATTEQLAAGMEQTAASSVTITNTTDAVSEAVNSISTKAQKGSSSVGEIRKRAEKLRQDSLASQAYANDTKDEIEKKLRIAIQQAQSVEKINVLSNAILQIASQTNLLAFNAAIEAARAGEAGRGFAVVAGEVQKLAENSTNIVTEIQITTKEVLSSVELLSQSSETILDFMSNRIVSDYNSMVHTADQYHHDAETVEELVADFAATSQALSLSIDEIRQSIIEISNSADQAANGSQNIAQSIAVIAEKFNQVQQSVQTTKESVNELEKMVSTFKVD</sequence>
<dbReference type="Gene3D" id="1.10.8.500">
    <property type="entry name" value="HAMP domain in histidine kinase"/>
    <property type="match status" value="1"/>
</dbReference>
<keyword evidence="1 3" id="KW-0807">Transducer</keyword>
<dbReference type="InterPro" id="IPR003660">
    <property type="entry name" value="HAMP_dom"/>
</dbReference>
<name>A0A5Q2MZS3_9FIRM</name>
<dbReference type="Pfam" id="PF00015">
    <property type="entry name" value="MCPsignal"/>
    <property type="match status" value="1"/>
</dbReference>
<dbReference type="AlphaFoldDB" id="A0A5Q2MZS3"/>
<dbReference type="PROSITE" id="PS50111">
    <property type="entry name" value="CHEMOTAXIS_TRANSDUC_2"/>
    <property type="match status" value="1"/>
</dbReference>
<dbReference type="SMART" id="SM00304">
    <property type="entry name" value="HAMP"/>
    <property type="match status" value="1"/>
</dbReference>
<dbReference type="Gene3D" id="1.10.287.950">
    <property type="entry name" value="Methyl-accepting chemotaxis protein"/>
    <property type="match status" value="1"/>
</dbReference>
<dbReference type="SUPFAM" id="SSF58104">
    <property type="entry name" value="Methyl-accepting chemotaxis protein (MCP) signaling domain"/>
    <property type="match status" value="1"/>
</dbReference>
<dbReference type="CDD" id="cd06225">
    <property type="entry name" value="HAMP"/>
    <property type="match status" value="1"/>
</dbReference>
<gene>
    <name evidence="7" type="ORF">FTV88_0263</name>
</gene>
<evidence type="ECO:0000259" key="5">
    <source>
        <dbReference type="PROSITE" id="PS50111"/>
    </source>
</evidence>
<dbReference type="PANTHER" id="PTHR32089:SF112">
    <property type="entry name" value="LYSOZYME-LIKE PROTEIN-RELATED"/>
    <property type="match status" value="1"/>
</dbReference>
<evidence type="ECO:0000256" key="2">
    <source>
        <dbReference type="ARBA" id="ARBA00029447"/>
    </source>
</evidence>
<dbReference type="Pfam" id="PF00672">
    <property type="entry name" value="HAMP"/>
    <property type="match status" value="1"/>
</dbReference>
<feature type="transmembrane region" description="Helical" evidence="4">
    <location>
        <begin position="184"/>
        <end position="204"/>
    </location>
</feature>
<dbReference type="PROSITE" id="PS50885">
    <property type="entry name" value="HAMP"/>
    <property type="match status" value="1"/>
</dbReference>
<keyword evidence="8" id="KW-1185">Reference proteome</keyword>
<dbReference type="PANTHER" id="PTHR32089">
    <property type="entry name" value="METHYL-ACCEPTING CHEMOTAXIS PROTEIN MCPB"/>
    <property type="match status" value="1"/>
</dbReference>
<dbReference type="GO" id="GO:0016020">
    <property type="term" value="C:membrane"/>
    <property type="evidence" value="ECO:0007669"/>
    <property type="project" value="InterPro"/>
</dbReference>
<keyword evidence="4" id="KW-0812">Transmembrane</keyword>
<feature type="domain" description="Methyl-accepting transducer" evidence="5">
    <location>
        <begin position="265"/>
        <end position="537"/>
    </location>
</feature>
<dbReference type="Proteomes" id="UP000366051">
    <property type="component" value="Chromosome"/>
</dbReference>
<comment type="similarity">
    <text evidence="2">Belongs to the methyl-accepting chemotaxis (MCP) protein family.</text>
</comment>
<evidence type="ECO:0000313" key="7">
    <source>
        <dbReference type="EMBL" id="QGG46442.1"/>
    </source>
</evidence>
<evidence type="ECO:0000256" key="3">
    <source>
        <dbReference type="PROSITE-ProRule" id="PRU00284"/>
    </source>
</evidence>
<accession>A0A5Q2MZS3</accession>
<dbReference type="KEGG" id="hcv:FTV88_0263"/>
<evidence type="ECO:0000256" key="4">
    <source>
        <dbReference type="SAM" id="Phobius"/>
    </source>
</evidence>
<organism evidence="7 8">
    <name type="scientific">Heliorestis convoluta</name>
    <dbReference type="NCBI Taxonomy" id="356322"/>
    <lineage>
        <taxon>Bacteria</taxon>
        <taxon>Bacillati</taxon>
        <taxon>Bacillota</taxon>
        <taxon>Clostridia</taxon>
        <taxon>Eubacteriales</taxon>
        <taxon>Heliobacteriaceae</taxon>
        <taxon>Heliorestis</taxon>
    </lineage>
</organism>
<dbReference type="InterPro" id="IPR004089">
    <property type="entry name" value="MCPsignal_dom"/>
</dbReference>
<dbReference type="EMBL" id="CP045875">
    <property type="protein sequence ID" value="QGG46442.1"/>
    <property type="molecule type" value="Genomic_DNA"/>
</dbReference>
<evidence type="ECO:0000259" key="6">
    <source>
        <dbReference type="PROSITE" id="PS50885"/>
    </source>
</evidence>
<proteinExistence type="inferred from homology"/>
<feature type="domain" description="HAMP" evidence="6">
    <location>
        <begin position="206"/>
        <end position="260"/>
    </location>
</feature>
<evidence type="ECO:0000313" key="8">
    <source>
        <dbReference type="Proteomes" id="UP000366051"/>
    </source>
</evidence>
<evidence type="ECO:0000256" key="1">
    <source>
        <dbReference type="ARBA" id="ARBA00023224"/>
    </source>
</evidence>
<dbReference type="GO" id="GO:0007165">
    <property type="term" value="P:signal transduction"/>
    <property type="evidence" value="ECO:0007669"/>
    <property type="project" value="UniProtKB-KW"/>
</dbReference>
<dbReference type="SMART" id="SM00283">
    <property type="entry name" value="MA"/>
    <property type="match status" value="1"/>
</dbReference>
<keyword evidence="4" id="KW-1133">Transmembrane helix</keyword>
<keyword evidence="4" id="KW-0472">Membrane</keyword>
<protein>
    <submittedName>
        <fullName evidence="7">Methyl-accepting chemotaxis protein</fullName>
    </submittedName>
</protein>
<dbReference type="RefSeq" id="WP_162007843.1">
    <property type="nucleotide sequence ID" value="NZ_CP045875.1"/>
</dbReference>